<evidence type="ECO:0000256" key="1">
    <source>
        <dbReference type="SAM" id="MobiDB-lite"/>
    </source>
</evidence>
<protein>
    <recommendedName>
        <fullName evidence="4">Arginine vasotocin receptor</fullName>
    </recommendedName>
</protein>
<accession>A0ABV0P711</accession>
<name>A0ABV0P711_9TELE</name>
<proteinExistence type="predicted"/>
<organism evidence="2 3">
    <name type="scientific">Goodea atripinnis</name>
    <dbReference type="NCBI Taxonomy" id="208336"/>
    <lineage>
        <taxon>Eukaryota</taxon>
        <taxon>Metazoa</taxon>
        <taxon>Chordata</taxon>
        <taxon>Craniata</taxon>
        <taxon>Vertebrata</taxon>
        <taxon>Euteleostomi</taxon>
        <taxon>Actinopterygii</taxon>
        <taxon>Neopterygii</taxon>
        <taxon>Teleostei</taxon>
        <taxon>Neoteleostei</taxon>
        <taxon>Acanthomorphata</taxon>
        <taxon>Ovalentaria</taxon>
        <taxon>Atherinomorphae</taxon>
        <taxon>Cyprinodontiformes</taxon>
        <taxon>Goodeidae</taxon>
        <taxon>Goodea</taxon>
    </lineage>
</organism>
<evidence type="ECO:0000313" key="3">
    <source>
        <dbReference type="Proteomes" id="UP001476798"/>
    </source>
</evidence>
<comment type="caution">
    <text evidence="2">The sequence shown here is derived from an EMBL/GenBank/DDBJ whole genome shotgun (WGS) entry which is preliminary data.</text>
</comment>
<evidence type="ECO:0000313" key="2">
    <source>
        <dbReference type="EMBL" id="MEQ2179242.1"/>
    </source>
</evidence>
<dbReference type="EMBL" id="JAHRIO010062306">
    <property type="protein sequence ID" value="MEQ2179242.1"/>
    <property type="molecule type" value="Genomic_DNA"/>
</dbReference>
<sequence length="120" mass="13160">MYLRLTLGSIQLGFLHCGNTERDMVTHRNTICSSFLLRDCCSFKDRTGQTGVDSSPSPPLGFILCIASALRRRSSCAHSHLVSAASTGLRRGDNSPVPHRPDVTVDEEQAERGVRSFRGL</sequence>
<feature type="region of interest" description="Disordered" evidence="1">
    <location>
        <begin position="83"/>
        <end position="120"/>
    </location>
</feature>
<keyword evidence="3" id="KW-1185">Reference proteome</keyword>
<reference evidence="2 3" key="1">
    <citation type="submission" date="2021-06" db="EMBL/GenBank/DDBJ databases">
        <authorList>
            <person name="Palmer J.M."/>
        </authorList>
    </citation>
    <scope>NUCLEOTIDE SEQUENCE [LARGE SCALE GENOMIC DNA]</scope>
    <source>
        <strain evidence="2 3">GA_2019</strain>
        <tissue evidence="2">Muscle</tissue>
    </source>
</reference>
<evidence type="ECO:0008006" key="4">
    <source>
        <dbReference type="Google" id="ProtNLM"/>
    </source>
</evidence>
<dbReference type="Proteomes" id="UP001476798">
    <property type="component" value="Unassembled WGS sequence"/>
</dbReference>
<gene>
    <name evidence="2" type="ORF">GOODEAATRI_022627</name>
</gene>